<protein>
    <submittedName>
        <fullName evidence="3">Amidohydrolase family protein</fullName>
    </submittedName>
</protein>
<dbReference type="SUPFAM" id="SSF51556">
    <property type="entry name" value="Metallo-dependent hydrolases"/>
    <property type="match status" value="1"/>
</dbReference>
<reference evidence="3 4" key="1">
    <citation type="journal article" date="2019" name="Int. J. Syst. Evol. Microbiol.">
        <title>The Global Catalogue of Microorganisms (GCM) 10K type strain sequencing project: providing services to taxonomists for standard genome sequencing and annotation.</title>
        <authorList>
            <consortium name="The Broad Institute Genomics Platform"/>
            <consortium name="The Broad Institute Genome Sequencing Center for Infectious Disease"/>
            <person name="Wu L."/>
            <person name="Ma J."/>
        </authorList>
    </citation>
    <scope>NUCLEOTIDE SEQUENCE [LARGE SCALE GENOMIC DNA]</scope>
    <source>
        <strain evidence="3 4">JCM 15421</strain>
    </source>
</reference>
<dbReference type="InterPro" id="IPR006680">
    <property type="entry name" value="Amidohydro-rel"/>
</dbReference>
<sequence length="453" mass="49093">MGLVSILFTLLFCTSAPAQTPQPQPTITAFVSVNVLPMDSDRVLSGQTVLVENGKISAIGPKLAVPKNARVIDGHSSAFLSPGLADMHTHADTADDMKLYLANGVTSVLNMGEASYGFMAQVRPAINEGKKPGPHIYASFLVDGSPRYGHFTVTTPDEARSIVRLARTNGYEFIKVYNNLSPECFQALVDEGRRQHVPVVGHGVTSVGIERQLDAGQLMVAHAEEFLYTYFAHAKEGQTDFAADPARIPAAIALIQRNKAFVTADLNTYATIARQWGKPDVVDGFLRQPEVRYLSPDRRIKWKEAGYDTHKGDLGANLEFLKRFTKDMSDAGVPLITGTDAPTIPGLAPGYSLHDDLHALEDAGLTRYQALSAATRTPGELIRRSLPGAEPFGTITPGSRADLVLSAKNPLDDLSTLRKPLGVMAKGNWYAAVDLQSLLDDIARKYDQAIAPR</sequence>
<dbReference type="Gene3D" id="2.30.40.10">
    <property type="entry name" value="Urease, subunit C, domain 1"/>
    <property type="match status" value="1"/>
</dbReference>
<name>A0ABN1ICI5_9GAMM</name>
<comment type="caution">
    <text evidence="3">The sequence shown here is derived from an EMBL/GenBank/DDBJ whole genome shotgun (WGS) entry which is preliminary data.</text>
</comment>
<dbReference type="PANTHER" id="PTHR43135:SF3">
    <property type="entry name" value="ALPHA-D-RIBOSE 1-METHYLPHOSPHONATE 5-TRIPHOSPHATE DIPHOSPHATASE"/>
    <property type="match status" value="1"/>
</dbReference>
<evidence type="ECO:0000313" key="3">
    <source>
        <dbReference type="EMBL" id="GAA0706670.1"/>
    </source>
</evidence>
<dbReference type="Gene3D" id="3.30.110.90">
    <property type="entry name" value="Amidohydrolase"/>
    <property type="match status" value="1"/>
</dbReference>
<feature type="signal peptide" evidence="1">
    <location>
        <begin position="1"/>
        <end position="18"/>
    </location>
</feature>
<dbReference type="SUPFAM" id="SSF51338">
    <property type="entry name" value="Composite domain of metallo-dependent hydrolases"/>
    <property type="match status" value="2"/>
</dbReference>
<evidence type="ECO:0000256" key="1">
    <source>
        <dbReference type="SAM" id="SignalP"/>
    </source>
</evidence>
<accession>A0ABN1ICI5</accession>
<dbReference type="EMBL" id="BAAAEU010000002">
    <property type="protein sequence ID" value="GAA0706670.1"/>
    <property type="molecule type" value="Genomic_DNA"/>
</dbReference>
<dbReference type="Proteomes" id="UP001501523">
    <property type="component" value="Unassembled WGS sequence"/>
</dbReference>
<dbReference type="Gene3D" id="3.40.50.10910">
    <property type="entry name" value="Amidohydrolase"/>
    <property type="match status" value="1"/>
</dbReference>
<dbReference type="InterPro" id="IPR032466">
    <property type="entry name" value="Metal_Hydrolase"/>
</dbReference>
<dbReference type="PANTHER" id="PTHR43135">
    <property type="entry name" value="ALPHA-D-RIBOSE 1-METHYLPHOSPHONATE 5-TRIPHOSPHATE DIPHOSPHATASE"/>
    <property type="match status" value="1"/>
</dbReference>
<dbReference type="Gene3D" id="1.20.58.520">
    <property type="entry name" value="Amidohydrolase"/>
    <property type="match status" value="1"/>
</dbReference>
<gene>
    <name evidence="3" type="ORF">GCM10009105_04880</name>
</gene>
<dbReference type="InterPro" id="IPR011059">
    <property type="entry name" value="Metal-dep_hydrolase_composite"/>
</dbReference>
<dbReference type="Pfam" id="PF01979">
    <property type="entry name" value="Amidohydro_1"/>
    <property type="match status" value="1"/>
</dbReference>
<feature type="domain" description="Amidohydrolase-related" evidence="2">
    <location>
        <begin position="79"/>
        <end position="429"/>
    </location>
</feature>
<organism evidence="3 4">
    <name type="scientific">Dokdonella soli</name>
    <dbReference type="NCBI Taxonomy" id="529810"/>
    <lineage>
        <taxon>Bacteria</taxon>
        <taxon>Pseudomonadati</taxon>
        <taxon>Pseudomonadota</taxon>
        <taxon>Gammaproteobacteria</taxon>
        <taxon>Lysobacterales</taxon>
        <taxon>Rhodanobacteraceae</taxon>
        <taxon>Dokdonella</taxon>
    </lineage>
</organism>
<dbReference type="InterPro" id="IPR051781">
    <property type="entry name" value="Metallo-dep_Hydrolase"/>
</dbReference>
<keyword evidence="4" id="KW-1185">Reference proteome</keyword>
<keyword evidence="1" id="KW-0732">Signal</keyword>
<feature type="chain" id="PRO_5046965806" evidence="1">
    <location>
        <begin position="19"/>
        <end position="453"/>
    </location>
</feature>
<evidence type="ECO:0000313" key="4">
    <source>
        <dbReference type="Proteomes" id="UP001501523"/>
    </source>
</evidence>
<proteinExistence type="predicted"/>
<evidence type="ECO:0000259" key="2">
    <source>
        <dbReference type="Pfam" id="PF01979"/>
    </source>
</evidence>